<evidence type="ECO:0000256" key="5">
    <source>
        <dbReference type="PROSITE-ProRule" id="PRU00042"/>
    </source>
</evidence>
<accession>A0A091PRM8</accession>
<evidence type="ECO:0000256" key="4">
    <source>
        <dbReference type="ARBA" id="ARBA00022833"/>
    </source>
</evidence>
<feature type="non-terminal residue" evidence="7">
    <location>
        <position position="42"/>
    </location>
</feature>
<keyword evidence="8" id="KW-1185">Reference proteome</keyword>
<evidence type="ECO:0000256" key="3">
    <source>
        <dbReference type="ARBA" id="ARBA00022771"/>
    </source>
</evidence>
<dbReference type="InterPro" id="IPR013087">
    <property type="entry name" value="Znf_C2H2_type"/>
</dbReference>
<keyword evidence="2" id="KW-0677">Repeat</keyword>
<dbReference type="SMART" id="SM00355">
    <property type="entry name" value="ZnF_C2H2"/>
    <property type="match status" value="1"/>
</dbReference>
<reference evidence="7 8" key="1">
    <citation type="submission" date="2014-04" db="EMBL/GenBank/DDBJ databases">
        <title>Genome evolution of avian class.</title>
        <authorList>
            <person name="Zhang G."/>
            <person name="Li C."/>
        </authorList>
    </citation>
    <scope>NUCLEOTIDE SEQUENCE [LARGE SCALE GENOMIC DNA]</scope>
    <source>
        <strain evidence="7">BGI_N330</strain>
    </source>
</reference>
<sequence length="42" mass="4984">VHLRVHSGERPFQCPDCKKRFTQLAHLQKHRLVHTGEKPHQC</sequence>
<dbReference type="EMBL" id="KK677780">
    <property type="protein sequence ID" value="KFQ10335.1"/>
    <property type="molecule type" value="Genomic_DNA"/>
</dbReference>
<dbReference type="PANTHER" id="PTHR23235">
    <property type="entry name" value="KRUEPPEL-LIKE TRANSCRIPTION FACTOR"/>
    <property type="match status" value="1"/>
</dbReference>
<dbReference type="PhylomeDB" id="A0A091PRM8"/>
<keyword evidence="3 5" id="KW-0863">Zinc-finger</keyword>
<gene>
    <name evidence="7" type="ORF">N330_07109</name>
</gene>
<dbReference type="Gene3D" id="3.30.160.60">
    <property type="entry name" value="Classic Zinc Finger"/>
    <property type="match status" value="1"/>
</dbReference>
<dbReference type="InterPro" id="IPR036236">
    <property type="entry name" value="Znf_C2H2_sf"/>
</dbReference>
<evidence type="ECO:0000313" key="7">
    <source>
        <dbReference type="EMBL" id="KFQ10335.1"/>
    </source>
</evidence>
<protein>
    <submittedName>
        <fullName evidence="7">PR domain zinc finger protein 1</fullName>
    </submittedName>
</protein>
<dbReference type="AlphaFoldDB" id="A0A091PRM8"/>
<feature type="non-terminal residue" evidence="7">
    <location>
        <position position="1"/>
    </location>
</feature>
<keyword evidence="4" id="KW-0862">Zinc</keyword>
<dbReference type="PROSITE" id="PS00028">
    <property type="entry name" value="ZINC_FINGER_C2H2_1"/>
    <property type="match status" value="1"/>
</dbReference>
<name>A0A091PRM8_LEPDC</name>
<evidence type="ECO:0000256" key="1">
    <source>
        <dbReference type="ARBA" id="ARBA00022723"/>
    </source>
</evidence>
<dbReference type="Pfam" id="PF00096">
    <property type="entry name" value="zf-C2H2"/>
    <property type="match status" value="1"/>
</dbReference>
<dbReference type="FunFam" id="3.30.160.60:FF:001272">
    <property type="entry name" value="Zinc finger protein 683"/>
    <property type="match status" value="1"/>
</dbReference>
<feature type="domain" description="C2H2-type" evidence="6">
    <location>
        <begin position="12"/>
        <end position="39"/>
    </location>
</feature>
<evidence type="ECO:0000256" key="2">
    <source>
        <dbReference type="ARBA" id="ARBA00022737"/>
    </source>
</evidence>
<dbReference type="GO" id="GO:0008270">
    <property type="term" value="F:zinc ion binding"/>
    <property type="evidence" value="ECO:0007669"/>
    <property type="project" value="UniProtKB-KW"/>
</dbReference>
<dbReference type="SUPFAM" id="SSF57667">
    <property type="entry name" value="beta-beta-alpha zinc fingers"/>
    <property type="match status" value="1"/>
</dbReference>
<organism evidence="7 8">
    <name type="scientific">Leptosomus discolor</name>
    <name type="common">Madagascar cuckoo roller</name>
    <name type="synonym">Cuculus discolor</name>
    <dbReference type="NCBI Taxonomy" id="188344"/>
    <lineage>
        <taxon>Eukaryota</taxon>
        <taxon>Metazoa</taxon>
        <taxon>Chordata</taxon>
        <taxon>Craniata</taxon>
        <taxon>Vertebrata</taxon>
        <taxon>Euteleostomi</taxon>
        <taxon>Archelosauria</taxon>
        <taxon>Archosauria</taxon>
        <taxon>Dinosauria</taxon>
        <taxon>Saurischia</taxon>
        <taxon>Theropoda</taxon>
        <taxon>Coelurosauria</taxon>
        <taxon>Aves</taxon>
        <taxon>Neognathae</taxon>
        <taxon>Neoaves</taxon>
        <taxon>Telluraves</taxon>
        <taxon>Coraciimorphae</taxon>
        <taxon>Coraciiformes</taxon>
        <taxon>Leptosomidae</taxon>
        <taxon>Leptosomus</taxon>
    </lineage>
</organism>
<evidence type="ECO:0000259" key="6">
    <source>
        <dbReference type="PROSITE" id="PS50157"/>
    </source>
</evidence>
<proteinExistence type="predicted"/>
<keyword evidence="1" id="KW-0479">Metal-binding</keyword>
<dbReference type="PROSITE" id="PS50157">
    <property type="entry name" value="ZINC_FINGER_C2H2_2"/>
    <property type="match status" value="1"/>
</dbReference>
<dbReference type="Proteomes" id="UP000053001">
    <property type="component" value="Unassembled WGS sequence"/>
</dbReference>
<evidence type="ECO:0000313" key="8">
    <source>
        <dbReference type="Proteomes" id="UP000053001"/>
    </source>
</evidence>